<feature type="non-terminal residue" evidence="1">
    <location>
        <position position="1"/>
    </location>
</feature>
<proteinExistence type="predicted"/>
<name>A0ACB8TVM5_9APHY</name>
<evidence type="ECO:0000313" key="1">
    <source>
        <dbReference type="EMBL" id="KAI0085854.1"/>
    </source>
</evidence>
<comment type="caution">
    <text evidence="1">The sequence shown here is derived from an EMBL/GenBank/DDBJ whole genome shotgun (WGS) entry which is preliminary data.</text>
</comment>
<gene>
    <name evidence="1" type="ORF">BDY19DRAFT_896020</name>
</gene>
<reference evidence="1" key="1">
    <citation type="journal article" date="2021" name="Environ. Microbiol.">
        <title>Gene family expansions and transcriptome signatures uncover fungal adaptations to wood decay.</title>
        <authorList>
            <person name="Hage H."/>
            <person name="Miyauchi S."/>
            <person name="Viragh M."/>
            <person name="Drula E."/>
            <person name="Min B."/>
            <person name="Chaduli D."/>
            <person name="Navarro D."/>
            <person name="Favel A."/>
            <person name="Norest M."/>
            <person name="Lesage-Meessen L."/>
            <person name="Balint B."/>
            <person name="Merenyi Z."/>
            <person name="de Eugenio L."/>
            <person name="Morin E."/>
            <person name="Martinez A.T."/>
            <person name="Baldrian P."/>
            <person name="Stursova M."/>
            <person name="Martinez M.J."/>
            <person name="Novotny C."/>
            <person name="Magnuson J.K."/>
            <person name="Spatafora J.W."/>
            <person name="Maurice S."/>
            <person name="Pangilinan J."/>
            <person name="Andreopoulos W."/>
            <person name="LaButti K."/>
            <person name="Hundley H."/>
            <person name="Na H."/>
            <person name="Kuo A."/>
            <person name="Barry K."/>
            <person name="Lipzen A."/>
            <person name="Henrissat B."/>
            <person name="Riley R."/>
            <person name="Ahrendt S."/>
            <person name="Nagy L.G."/>
            <person name="Grigoriev I.V."/>
            <person name="Martin F."/>
            <person name="Rosso M.N."/>
        </authorList>
    </citation>
    <scope>NUCLEOTIDE SEQUENCE</scope>
    <source>
        <strain evidence="1">CBS 384.51</strain>
    </source>
</reference>
<keyword evidence="2" id="KW-1185">Reference proteome</keyword>
<sequence length="315" mass="35934">YVPLCVQLAKSPDSLVTMVKQLVDCIHDLRHKALILHRDISEGNIMYKERDGEDWFLLIDFDLAVGLRENGQPTGPSARHRTGTLPFMAVDLIDDIAAQESANRFYPWEPSLQHSIRHDFESLFWVSLWCAVCVVSSNHKVDPELLQVGRDWLSRWEAPDKSYRSIVNEKQVIITDLLKFNVAPLSPSFSHLRGWLNVFRACIKAGSEALAHWKTEHPTASVTSAANFHLHETGNDEITRSKILEAFENYDKLPTPEPETEEVVPVAEDEKYEEIDWSKYRIVVADNPEIEEEEDFVSGDEEEKDYVSGGEGENN</sequence>
<dbReference type="EMBL" id="MU274928">
    <property type="protein sequence ID" value="KAI0085854.1"/>
    <property type="molecule type" value="Genomic_DNA"/>
</dbReference>
<protein>
    <submittedName>
        <fullName evidence="1">Uncharacterized protein</fullName>
    </submittedName>
</protein>
<evidence type="ECO:0000313" key="2">
    <source>
        <dbReference type="Proteomes" id="UP001055072"/>
    </source>
</evidence>
<accession>A0ACB8TVM5</accession>
<dbReference type="Proteomes" id="UP001055072">
    <property type="component" value="Unassembled WGS sequence"/>
</dbReference>
<organism evidence="1 2">
    <name type="scientific">Irpex rosettiformis</name>
    <dbReference type="NCBI Taxonomy" id="378272"/>
    <lineage>
        <taxon>Eukaryota</taxon>
        <taxon>Fungi</taxon>
        <taxon>Dikarya</taxon>
        <taxon>Basidiomycota</taxon>
        <taxon>Agaricomycotina</taxon>
        <taxon>Agaricomycetes</taxon>
        <taxon>Polyporales</taxon>
        <taxon>Irpicaceae</taxon>
        <taxon>Irpex</taxon>
    </lineage>
</organism>